<sequence length="474" mass="52343">MGIFIAVKAVKKNTGKSAEGQLPHMRSDTPAEDATQAMPPIVLQPSSTVAPIMTDSIATPESVVLQTVYVAFPSSSAVRGVSRLLERAFNRGVAYRTATSPVHFLSVALMRITVSGIGADFCSVPGNCQQEFGICDSDTTPAGYNMSVDPRGGSGRIAYGQYISNCYVPGTIALTYDDGPSQNTEELLDILDEAGAKATFFITGNSNGKGPIDTTHKWTDVIQRMVREGHQVGSHTWSHEDMDEVGSQARRLDMAKNERALANILGKYPAYMRPPYLLCSNESGCLSDMRDLGYHVISYAFDSGDWMDPNNFTAMTERVDQAFQKTDEQEGRMLLIQHDTIRTSAIELTKYVLDMISQRGWKAVTVGECLDDEPERWYRDPAWISAGSRSRGGCVVSGRNSCGKVRRFTNKVECFRSNAQCENDALECMNSRRTDKTTCEKLEMICSMQFLFCSTCGEAELPCETENFYVDREA</sequence>
<dbReference type="RefSeq" id="XP_016247869.1">
    <property type="nucleotide sequence ID" value="XM_016394450.1"/>
</dbReference>
<protein>
    <recommendedName>
        <fullName evidence="7">NodB homology domain-containing protein</fullName>
    </recommendedName>
</protein>
<dbReference type="GO" id="GO:0016810">
    <property type="term" value="F:hydrolase activity, acting on carbon-nitrogen (but not peptide) bonds"/>
    <property type="evidence" value="ECO:0007669"/>
    <property type="project" value="InterPro"/>
</dbReference>
<keyword evidence="6" id="KW-0170">Cobalt</keyword>
<dbReference type="GO" id="GO:0005975">
    <property type="term" value="P:carbohydrate metabolic process"/>
    <property type="evidence" value="ECO:0007669"/>
    <property type="project" value="InterPro"/>
</dbReference>
<accession>A0A0D2C962</accession>
<gene>
    <name evidence="8" type="ORF">PV07_07377</name>
</gene>
<dbReference type="EMBL" id="KN847043">
    <property type="protein sequence ID" value="KIW27653.1"/>
    <property type="molecule type" value="Genomic_DNA"/>
</dbReference>
<evidence type="ECO:0000256" key="1">
    <source>
        <dbReference type="ARBA" id="ARBA00001941"/>
    </source>
</evidence>
<evidence type="ECO:0000259" key="7">
    <source>
        <dbReference type="PROSITE" id="PS51677"/>
    </source>
</evidence>
<evidence type="ECO:0000313" key="8">
    <source>
        <dbReference type="EMBL" id="KIW27653.1"/>
    </source>
</evidence>
<keyword evidence="3" id="KW-0732">Signal</keyword>
<keyword evidence="5" id="KW-0119">Carbohydrate metabolism</keyword>
<dbReference type="SUPFAM" id="SSF88713">
    <property type="entry name" value="Glycoside hydrolase/deacetylase"/>
    <property type="match status" value="1"/>
</dbReference>
<dbReference type="GeneID" id="27346571"/>
<evidence type="ECO:0000256" key="2">
    <source>
        <dbReference type="ARBA" id="ARBA00022723"/>
    </source>
</evidence>
<organism evidence="8 9">
    <name type="scientific">Cladophialophora immunda</name>
    <dbReference type="NCBI Taxonomy" id="569365"/>
    <lineage>
        <taxon>Eukaryota</taxon>
        <taxon>Fungi</taxon>
        <taxon>Dikarya</taxon>
        <taxon>Ascomycota</taxon>
        <taxon>Pezizomycotina</taxon>
        <taxon>Eurotiomycetes</taxon>
        <taxon>Chaetothyriomycetidae</taxon>
        <taxon>Chaetothyriales</taxon>
        <taxon>Herpotrichiellaceae</taxon>
        <taxon>Cladophialophora</taxon>
    </lineage>
</organism>
<evidence type="ECO:0000256" key="6">
    <source>
        <dbReference type="ARBA" id="ARBA00023285"/>
    </source>
</evidence>
<evidence type="ECO:0000256" key="3">
    <source>
        <dbReference type="ARBA" id="ARBA00022729"/>
    </source>
</evidence>
<dbReference type="GO" id="GO:0046872">
    <property type="term" value="F:metal ion binding"/>
    <property type="evidence" value="ECO:0007669"/>
    <property type="project" value="UniProtKB-KW"/>
</dbReference>
<keyword evidence="9" id="KW-1185">Reference proteome</keyword>
<comment type="cofactor">
    <cofactor evidence="1">
        <name>Co(2+)</name>
        <dbReference type="ChEBI" id="CHEBI:48828"/>
    </cofactor>
</comment>
<dbReference type="AlphaFoldDB" id="A0A0D2C962"/>
<dbReference type="HOGENOM" id="CLU_500572_0_0_1"/>
<evidence type="ECO:0000256" key="4">
    <source>
        <dbReference type="ARBA" id="ARBA00022801"/>
    </source>
</evidence>
<dbReference type="InterPro" id="IPR002509">
    <property type="entry name" value="NODB_dom"/>
</dbReference>
<dbReference type="STRING" id="569365.A0A0D2C962"/>
<proteinExistence type="predicted"/>
<dbReference type="CDD" id="cd10951">
    <property type="entry name" value="CE4_ClCDA_like"/>
    <property type="match status" value="1"/>
</dbReference>
<dbReference type="PANTHER" id="PTHR46471">
    <property type="entry name" value="CHITIN DEACETYLASE"/>
    <property type="match status" value="1"/>
</dbReference>
<keyword evidence="4" id="KW-0378">Hydrolase</keyword>
<dbReference type="PROSITE" id="PS51677">
    <property type="entry name" value="NODB"/>
    <property type="match status" value="1"/>
</dbReference>
<dbReference type="Proteomes" id="UP000054466">
    <property type="component" value="Unassembled WGS sequence"/>
</dbReference>
<reference evidence="8 9" key="1">
    <citation type="submission" date="2015-01" db="EMBL/GenBank/DDBJ databases">
        <title>The Genome Sequence of Cladophialophora immunda CBS83496.</title>
        <authorList>
            <consortium name="The Broad Institute Genomics Platform"/>
            <person name="Cuomo C."/>
            <person name="de Hoog S."/>
            <person name="Gorbushina A."/>
            <person name="Stielow B."/>
            <person name="Teixiera M."/>
            <person name="Abouelleil A."/>
            <person name="Chapman S.B."/>
            <person name="Priest M."/>
            <person name="Young S.K."/>
            <person name="Wortman J."/>
            <person name="Nusbaum C."/>
            <person name="Birren B."/>
        </authorList>
    </citation>
    <scope>NUCLEOTIDE SEQUENCE [LARGE SCALE GENOMIC DNA]</scope>
    <source>
        <strain evidence="8 9">CBS 83496</strain>
    </source>
</reference>
<dbReference type="OrthoDB" id="407355at2759"/>
<evidence type="ECO:0000313" key="9">
    <source>
        <dbReference type="Proteomes" id="UP000054466"/>
    </source>
</evidence>
<feature type="domain" description="NodB homology" evidence="7">
    <location>
        <begin position="170"/>
        <end position="364"/>
    </location>
</feature>
<name>A0A0D2C962_9EURO</name>
<dbReference type="InterPro" id="IPR011330">
    <property type="entry name" value="Glyco_hydro/deAcase_b/a-brl"/>
</dbReference>
<dbReference type="VEuPathDB" id="FungiDB:PV07_07377"/>
<dbReference type="PANTHER" id="PTHR46471:SF4">
    <property type="entry name" value="CHITIN DEACETYLASE"/>
    <property type="match status" value="1"/>
</dbReference>
<dbReference type="Pfam" id="PF01522">
    <property type="entry name" value="Polysacc_deac_1"/>
    <property type="match status" value="1"/>
</dbReference>
<dbReference type="Gene3D" id="3.20.20.370">
    <property type="entry name" value="Glycoside hydrolase/deacetylase"/>
    <property type="match status" value="1"/>
</dbReference>
<evidence type="ECO:0000256" key="5">
    <source>
        <dbReference type="ARBA" id="ARBA00023277"/>
    </source>
</evidence>
<keyword evidence="2" id="KW-0479">Metal-binding</keyword>